<comment type="similarity">
    <text evidence="1">Belongs to the GatC family.</text>
</comment>
<dbReference type="GO" id="GO:0016740">
    <property type="term" value="F:transferase activity"/>
    <property type="evidence" value="ECO:0007669"/>
    <property type="project" value="UniProtKB-KW"/>
</dbReference>
<dbReference type="SUPFAM" id="SSF141000">
    <property type="entry name" value="Glu-tRNAGln amidotransferase C subunit"/>
    <property type="match status" value="1"/>
</dbReference>
<reference evidence="3 4" key="1">
    <citation type="submission" date="2017-06" db="EMBL/GenBank/DDBJ databases">
        <authorList>
            <person name="Kim H.J."/>
            <person name="Triplett B.A."/>
        </authorList>
    </citation>
    <scope>NUCLEOTIDE SEQUENCE [LARGE SCALE GENOMIC DNA]</scope>
    <source>
        <strain evidence="3 4">DSM 19307</strain>
    </source>
</reference>
<dbReference type="InterPro" id="IPR003837">
    <property type="entry name" value="GatC"/>
</dbReference>
<comment type="catalytic activity">
    <reaction evidence="1">
        <text>L-glutamyl-tRNA(Gln) + L-glutamine + ATP + H2O = L-glutaminyl-tRNA(Gln) + L-glutamate + ADP + phosphate + H(+)</text>
        <dbReference type="Rhea" id="RHEA:17521"/>
        <dbReference type="Rhea" id="RHEA-COMP:9681"/>
        <dbReference type="Rhea" id="RHEA-COMP:9684"/>
        <dbReference type="ChEBI" id="CHEBI:15377"/>
        <dbReference type="ChEBI" id="CHEBI:15378"/>
        <dbReference type="ChEBI" id="CHEBI:29985"/>
        <dbReference type="ChEBI" id="CHEBI:30616"/>
        <dbReference type="ChEBI" id="CHEBI:43474"/>
        <dbReference type="ChEBI" id="CHEBI:58359"/>
        <dbReference type="ChEBI" id="CHEBI:78520"/>
        <dbReference type="ChEBI" id="CHEBI:78521"/>
        <dbReference type="ChEBI" id="CHEBI:456216"/>
    </reaction>
</comment>
<comment type="function">
    <text evidence="1">Allows the formation of correctly charged Asn-tRNA(Asn) or Gln-tRNA(Gln) through the transamidation of misacylated Asp-tRNA(Asn) or Glu-tRNA(Gln) in organisms which lack either or both of asparaginyl-tRNA or glutaminyl-tRNA synthetases. The reaction takes place in the presence of glutamine and ATP through an activated phospho-Asp-tRNA(Asn) or phospho-Glu-tRNA(Gln).</text>
</comment>
<dbReference type="Proteomes" id="UP000198393">
    <property type="component" value="Unassembled WGS sequence"/>
</dbReference>
<evidence type="ECO:0000256" key="1">
    <source>
        <dbReference type="HAMAP-Rule" id="MF_00122"/>
    </source>
</evidence>
<dbReference type="OrthoDB" id="9813938at2"/>
<evidence type="ECO:0000313" key="4">
    <source>
        <dbReference type="Proteomes" id="UP000198393"/>
    </source>
</evidence>
<dbReference type="PANTHER" id="PTHR15004:SF0">
    <property type="entry name" value="GLUTAMYL-TRNA(GLN) AMIDOTRANSFERASE SUBUNIT C, MITOCHONDRIAL"/>
    <property type="match status" value="1"/>
</dbReference>
<keyword evidence="1" id="KW-0067">ATP-binding</keyword>
<keyword evidence="1" id="KW-0648">Protein biosynthesis</keyword>
<keyword evidence="1" id="KW-0547">Nucleotide-binding</keyword>
<dbReference type="GO" id="GO:0050566">
    <property type="term" value="F:asparaginyl-tRNA synthase (glutamine-hydrolyzing) activity"/>
    <property type="evidence" value="ECO:0007669"/>
    <property type="project" value="RHEA"/>
</dbReference>
<dbReference type="EC" id="6.3.5.-" evidence="1"/>
<dbReference type="NCBIfam" id="TIGR00135">
    <property type="entry name" value="gatC"/>
    <property type="match status" value="1"/>
</dbReference>
<dbReference type="HAMAP" id="MF_00122">
    <property type="entry name" value="GatC"/>
    <property type="match status" value="1"/>
</dbReference>
<dbReference type="GO" id="GO:0050567">
    <property type="term" value="F:glutaminyl-tRNA synthase (glutamine-hydrolyzing) activity"/>
    <property type="evidence" value="ECO:0007669"/>
    <property type="project" value="UniProtKB-UniRule"/>
</dbReference>
<dbReference type="InterPro" id="IPR036113">
    <property type="entry name" value="Asp/Glu-ADT_sf_sub_c"/>
</dbReference>
<name>A0A239IVK0_EKHLU</name>
<comment type="subunit">
    <text evidence="1">Heterotrimer of A, B and C subunits.</text>
</comment>
<dbReference type="GO" id="GO:0006450">
    <property type="term" value="P:regulation of translational fidelity"/>
    <property type="evidence" value="ECO:0007669"/>
    <property type="project" value="InterPro"/>
</dbReference>
<feature type="region of interest" description="Disordered" evidence="2">
    <location>
        <begin position="62"/>
        <end position="82"/>
    </location>
</feature>
<dbReference type="GO" id="GO:0006412">
    <property type="term" value="P:translation"/>
    <property type="evidence" value="ECO:0007669"/>
    <property type="project" value="UniProtKB-UniRule"/>
</dbReference>
<organism evidence="3 4">
    <name type="scientific">Ekhidna lutea</name>
    <dbReference type="NCBI Taxonomy" id="447679"/>
    <lineage>
        <taxon>Bacteria</taxon>
        <taxon>Pseudomonadati</taxon>
        <taxon>Bacteroidota</taxon>
        <taxon>Cytophagia</taxon>
        <taxon>Cytophagales</taxon>
        <taxon>Reichenbachiellaceae</taxon>
        <taxon>Ekhidna</taxon>
    </lineage>
</organism>
<keyword evidence="3" id="KW-0808">Transferase</keyword>
<dbReference type="GO" id="GO:0005524">
    <property type="term" value="F:ATP binding"/>
    <property type="evidence" value="ECO:0007669"/>
    <property type="project" value="UniProtKB-KW"/>
</dbReference>
<dbReference type="EMBL" id="FZPD01000003">
    <property type="protein sequence ID" value="SNS97651.1"/>
    <property type="molecule type" value="Genomic_DNA"/>
</dbReference>
<evidence type="ECO:0000256" key="2">
    <source>
        <dbReference type="SAM" id="MobiDB-lite"/>
    </source>
</evidence>
<sequence>MKITKEIVRKTAHLARLEFGSEDEDQIMNDLQKMVDWVDKLSEVDTERVEPLTTMSSEINAFRDDKPKPHLPRKDALKNAPKHNSEYFTVPKVID</sequence>
<dbReference type="Gene3D" id="1.10.20.60">
    <property type="entry name" value="Glu-tRNAGln amidotransferase C subunit, N-terminal domain"/>
    <property type="match status" value="1"/>
</dbReference>
<comment type="catalytic activity">
    <reaction evidence="1">
        <text>L-aspartyl-tRNA(Asn) + L-glutamine + ATP + H2O = L-asparaginyl-tRNA(Asn) + L-glutamate + ADP + phosphate + 2 H(+)</text>
        <dbReference type="Rhea" id="RHEA:14513"/>
        <dbReference type="Rhea" id="RHEA-COMP:9674"/>
        <dbReference type="Rhea" id="RHEA-COMP:9677"/>
        <dbReference type="ChEBI" id="CHEBI:15377"/>
        <dbReference type="ChEBI" id="CHEBI:15378"/>
        <dbReference type="ChEBI" id="CHEBI:29985"/>
        <dbReference type="ChEBI" id="CHEBI:30616"/>
        <dbReference type="ChEBI" id="CHEBI:43474"/>
        <dbReference type="ChEBI" id="CHEBI:58359"/>
        <dbReference type="ChEBI" id="CHEBI:78515"/>
        <dbReference type="ChEBI" id="CHEBI:78516"/>
        <dbReference type="ChEBI" id="CHEBI:456216"/>
    </reaction>
</comment>
<dbReference type="PANTHER" id="PTHR15004">
    <property type="entry name" value="GLUTAMYL-TRNA(GLN) AMIDOTRANSFERASE SUBUNIT C, MITOCHONDRIAL"/>
    <property type="match status" value="1"/>
</dbReference>
<gene>
    <name evidence="1" type="primary">gatC</name>
    <name evidence="3" type="ORF">SAMN05421640_1856</name>
</gene>
<accession>A0A239IVK0</accession>
<evidence type="ECO:0000313" key="3">
    <source>
        <dbReference type="EMBL" id="SNS97651.1"/>
    </source>
</evidence>
<dbReference type="AlphaFoldDB" id="A0A239IVK0"/>
<keyword evidence="4" id="KW-1185">Reference proteome</keyword>
<keyword evidence="1" id="KW-0436">Ligase</keyword>
<protein>
    <recommendedName>
        <fullName evidence="1">Aspartyl/glutamyl-tRNA(Asn/Gln) amidotransferase subunit C</fullName>
        <shortName evidence="1">Asp/Glu-ADT subunit C</shortName>
        <ecNumber evidence="1">6.3.5.-</ecNumber>
    </recommendedName>
</protein>
<feature type="compositionally biased region" description="Basic and acidic residues" evidence="2">
    <location>
        <begin position="62"/>
        <end position="77"/>
    </location>
</feature>
<dbReference type="GO" id="GO:0070681">
    <property type="term" value="P:glutaminyl-tRNAGln biosynthesis via transamidation"/>
    <property type="evidence" value="ECO:0007669"/>
    <property type="project" value="TreeGrafter"/>
</dbReference>
<dbReference type="RefSeq" id="WP_089356590.1">
    <property type="nucleotide sequence ID" value="NZ_FZPD01000003.1"/>
</dbReference>
<dbReference type="Pfam" id="PF02686">
    <property type="entry name" value="GatC"/>
    <property type="match status" value="1"/>
</dbReference>
<proteinExistence type="inferred from homology"/>